<keyword evidence="2" id="KW-0489">Methyltransferase</keyword>
<evidence type="ECO:0000313" key="3">
    <source>
        <dbReference type="Proteomes" id="UP000298125"/>
    </source>
</evidence>
<dbReference type="CDD" id="cd02440">
    <property type="entry name" value="AdoMet_MTases"/>
    <property type="match status" value="1"/>
</dbReference>
<protein>
    <submittedName>
        <fullName evidence="2">Class I SAM-dependent methyltransferase</fullName>
    </submittedName>
</protein>
<evidence type="ECO:0000259" key="1">
    <source>
        <dbReference type="Pfam" id="PF13649"/>
    </source>
</evidence>
<dbReference type="Gene3D" id="2.20.25.110">
    <property type="entry name" value="S-adenosyl-L-methionine-dependent methyltransferases"/>
    <property type="match status" value="1"/>
</dbReference>
<comment type="caution">
    <text evidence="2">The sequence shown here is derived from an EMBL/GenBank/DDBJ whole genome shotgun (WGS) entry which is preliminary data.</text>
</comment>
<organism evidence="2 3">
    <name type="scientific">Leptospira perdikensis</name>
    <dbReference type="NCBI Taxonomy" id="2484948"/>
    <lineage>
        <taxon>Bacteria</taxon>
        <taxon>Pseudomonadati</taxon>
        <taxon>Spirochaetota</taxon>
        <taxon>Spirochaetia</taxon>
        <taxon>Leptospirales</taxon>
        <taxon>Leptospiraceae</taxon>
        <taxon>Leptospira</taxon>
    </lineage>
</organism>
<evidence type="ECO:0000313" key="2">
    <source>
        <dbReference type="EMBL" id="TGL39805.1"/>
    </source>
</evidence>
<dbReference type="GO" id="GO:0008168">
    <property type="term" value="F:methyltransferase activity"/>
    <property type="evidence" value="ECO:0007669"/>
    <property type="project" value="UniProtKB-KW"/>
</dbReference>
<accession>A0A4R9JHS9</accession>
<dbReference type="SUPFAM" id="SSF53335">
    <property type="entry name" value="S-adenosyl-L-methionine-dependent methyltransferases"/>
    <property type="match status" value="1"/>
</dbReference>
<dbReference type="RefSeq" id="WP_135579141.1">
    <property type="nucleotide sequence ID" value="NZ_RQGA01000011.1"/>
</dbReference>
<proteinExistence type="predicted"/>
<dbReference type="Proteomes" id="UP000298125">
    <property type="component" value="Unassembled WGS sequence"/>
</dbReference>
<dbReference type="Pfam" id="PF13649">
    <property type="entry name" value="Methyltransf_25"/>
    <property type="match status" value="1"/>
</dbReference>
<dbReference type="OrthoDB" id="9791837at2"/>
<sequence length="242" mass="28236">MNTKKHYENHLGHFYTWMLGDWKTKQTEFLEFLKSKSLAAKGKEVAIDLGAGNGIQSIALSKLNYEVIAVDFNQQLLSELEKNAKEQKQPIQIVDADILSVSQFQSKRPSLLICCGDTLTHLSSKEEIKEFLKSCYECLKPEGKLLLSFRDYSIPLEGNSRFIPVMSDNSKIHTCILEYEENRIRVTDQLYEKKKDVWEMSIGSYFKTRLRKEECLHYLEELGFQIEWTEMFQRMITILAKK</sequence>
<dbReference type="GO" id="GO:0032259">
    <property type="term" value="P:methylation"/>
    <property type="evidence" value="ECO:0007669"/>
    <property type="project" value="UniProtKB-KW"/>
</dbReference>
<dbReference type="InterPro" id="IPR029063">
    <property type="entry name" value="SAM-dependent_MTases_sf"/>
</dbReference>
<feature type="domain" description="Methyltransferase" evidence="1">
    <location>
        <begin position="47"/>
        <end position="143"/>
    </location>
</feature>
<dbReference type="InterPro" id="IPR041698">
    <property type="entry name" value="Methyltransf_25"/>
</dbReference>
<name>A0A4R9JHS9_9LEPT</name>
<keyword evidence="3" id="KW-1185">Reference proteome</keyword>
<reference evidence="2" key="1">
    <citation type="journal article" date="2019" name="PLoS Negl. Trop. Dis.">
        <title>Revisiting the worldwide diversity of Leptospira species in the environment.</title>
        <authorList>
            <person name="Vincent A.T."/>
            <person name="Schiettekatte O."/>
            <person name="Bourhy P."/>
            <person name="Veyrier F.J."/>
            <person name="Picardeau M."/>
        </authorList>
    </citation>
    <scope>NUCLEOTIDE SEQUENCE [LARGE SCALE GENOMIC DNA]</scope>
    <source>
        <strain evidence="2">201702692</strain>
    </source>
</reference>
<gene>
    <name evidence="2" type="ORF">EHQ49_10510</name>
</gene>
<dbReference type="EMBL" id="RQGA01000011">
    <property type="protein sequence ID" value="TGL39805.1"/>
    <property type="molecule type" value="Genomic_DNA"/>
</dbReference>
<keyword evidence="2" id="KW-0808">Transferase</keyword>
<dbReference type="Gene3D" id="3.40.50.150">
    <property type="entry name" value="Vaccinia Virus protein VP39"/>
    <property type="match status" value="1"/>
</dbReference>
<dbReference type="AlphaFoldDB" id="A0A4R9JHS9"/>